<gene>
    <name evidence="3" type="ORF">GBAR_LOCUS8876</name>
</gene>
<dbReference type="Pfam" id="PF01702">
    <property type="entry name" value="TGT"/>
    <property type="match status" value="1"/>
</dbReference>
<dbReference type="GO" id="GO:0008616">
    <property type="term" value="P:tRNA queuosine(34) biosynthetic process"/>
    <property type="evidence" value="ECO:0007669"/>
    <property type="project" value="TreeGrafter"/>
</dbReference>
<sequence length="246" mass="26966">MFSPESVIRHQEGIRADVIMPIDVCAPGGSDRTGVAEAVELTTRWAERCREAQTRDDQMLFGIVQGGTFPDLREVSVELITALDFPGYALGGLSVGESKNDMYDTVGHTTTLLPAERPRYLMGVGSPEDLVECVARGIDMFDCVLPTRIARNGALFVRDGRVNVDTARFRSQQTPIEADCDCYTCETFSAGYVHHLFKANELLAYRLATVHNVRSCCVSWRRSGLLSASRVRGVSSGVPCPFRPAG</sequence>
<protein>
    <submittedName>
        <fullName evidence="3">Queuine tRNA-ribosyltransferase</fullName>
    </submittedName>
</protein>
<dbReference type="InterPro" id="IPR050076">
    <property type="entry name" value="ArchSynthase1/Queuine_TRR"/>
</dbReference>
<organism evidence="3 4">
    <name type="scientific">Geodia barretti</name>
    <name type="common">Barrett's horny sponge</name>
    <dbReference type="NCBI Taxonomy" id="519541"/>
    <lineage>
        <taxon>Eukaryota</taxon>
        <taxon>Metazoa</taxon>
        <taxon>Porifera</taxon>
        <taxon>Demospongiae</taxon>
        <taxon>Heteroscleromorpha</taxon>
        <taxon>Tetractinellida</taxon>
        <taxon>Astrophorina</taxon>
        <taxon>Geodiidae</taxon>
        <taxon>Geodia</taxon>
    </lineage>
</organism>
<dbReference type="SUPFAM" id="SSF51713">
    <property type="entry name" value="tRNA-guanine transglycosylase"/>
    <property type="match status" value="1"/>
</dbReference>
<dbReference type="InterPro" id="IPR036511">
    <property type="entry name" value="TGT-like_sf"/>
</dbReference>
<evidence type="ECO:0000259" key="2">
    <source>
        <dbReference type="Pfam" id="PF01702"/>
    </source>
</evidence>
<name>A0AA35RM90_GEOBA</name>
<dbReference type="EMBL" id="CASHTH010001343">
    <property type="protein sequence ID" value="CAI8014150.1"/>
    <property type="molecule type" value="Genomic_DNA"/>
</dbReference>
<accession>A0AA35RM90</accession>
<dbReference type="Proteomes" id="UP001174909">
    <property type="component" value="Unassembled WGS sequence"/>
</dbReference>
<dbReference type="PANTHER" id="PTHR46499:SF1">
    <property type="entry name" value="QUEUINE TRNA-RIBOSYLTRANSFERASE"/>
    <property type="match status" value="1"/>
</dbReference>
<reference evidence="3" key="1">
    <citation type="submission" date="2023-03" db="EMBL/GenBank/DDBJ databases">
        <authorList>
            <person name="Steffen K."/>
            <person name="Cardenas P."/>
        </authorList>
    </citation>
    <scope>NUCLEOTIDE SEQUENCE</scope>
</reference>
<feature type="domain" description="tRNA-guanine(15) transglycosylase-like" evidence="2">
    <location>
        <begin position="2"/>
        <end position="214"/>
    </location>
</feature>
<dbReference type="GO" id="GO:0005829">
    <property type="term" value="C:cytosol"/>
    <property type="evidence" value="ECO:0007669"/>
    <property type="project" value="TreeGrafter"/>
</dbReference>
<evidence type="ECO:0000313" key="4">
    <source>
        <dbReference type="Proteomes" id="UP001174909"/>
    </source>
</evidence>
<dbReference type="NCBIfam" id="TIGR00449">
    <property type="entry name" value="tgt_general"/>
    <property type="match status" value="1"/>
</dbReference>
<keyword evidence="1" id="KW-0819">tRNA processing</keyword>
<dbReference type="InterPro" id="IPR002616">
    <property type="entry name" value="tRNA_ribo_trans-like"/>
</dbReference>
<dbReference type="Gene3D" id="3.20.20.105">
    <property type="entry name" value="Queuine tRNA-ribosyltransferase-like"/>
    <property type="match status" value="1"/>
</dbReference>
<proteinExistence type="predicted"/>
<evidence type="ECO:0000256" key="1">
    <source>
        <dbReference type="ARBA" id="ARBA00022694"/>
    </source>
</evidence>
<dbReference type="AlphaFoldDB" id="A0AA35RM90"/>
<comment type="caution">
    <text evidence="3">The sequence shown here is derived from an EMBL/GenBank/DDBJ whole genome shotgun (WGS) entry which is preliminary data.</text>
</comment>
<evidence type="ECO:0000313" key="3">
    <source>
        <dbReference type="EMBL" id="CAI8014150.1"/>
    </source>
</evidence>
<dbReference type="PANTHER" id="PTHR46499">
    <property type="entry name" value="QUEUINE TRNA-RIBOSYLTRANSFERASE"/>
    <property type="match status" value="1"/>
</dbReference>
<keyword evidence="4" id="KW-1185">Reference proteome</keyword>